<sequence>MSAHEVAIVLNGRIGSDLAGALEGFTIDTAEPEVTTITGRVPDQARLLGLLAMFDDLHIQVISMNPVTSA</sequence>
<gene>
    <name evidence="1" type="ORF">GCM10009775_14120</name>
</gene>
<comment type="caution">
    <text evidence="1">The sequence shown here is derived from an EMBL/GenBank/DDBJ whole genome shotgun (WGS) entry which is preliminary data.</text>
</comment>
<evidence type="ECO:0000313" key="1">
    <source>
        <dbReference type="EMBL" id="GAA1922866.1"/>
    </source>
</evidence>
<dbReference type="EMBL" id="BAAAOF010000002">
    <property type="protein sequence ID" value="GAA1922866.1"/>
    <property type="molecule type" value="Genomic_DNA"/>
</dbReference>
<dbReference type="RefSeq" id="WP_248146717.1">
    <property type="nucleotide sequence ID" value="NZ_BAAAOF010000002.1"/>
</dbReference>
<keyword evidence="2" id="KW-1185">Reference proteome</keyword>
<organism evidence="1 2">
    <name type="scientific">Microbacterium aoyamense</name>
    <dbReference type="NCBI Taxonomy" id="344166"/>
    <lineage>
        <taxon>Bacteria</taxon>
        <taxon>Bacillati</taxon>
        <taxon>Actinomycetota</taxon>
        <taxon>Actinomycetes</taxon>
        <taxon>Micrococcales</taxon>
        <taxon>Microbacteriaceae</taxon>
        <taxon>Microbacterium</taxon>
    </lineage>
</organism>
<dbReference type="Proteomes" id="UP001501343">
    <property type="component" value="Unassembled WGS sequence"/>
</dbReference>
<name>A0ABN2PM73_9MICO</name>
<evidence type="ECO:0000313" key="2">
    <source>
        <dbReference type="Proteomes" id="UP001501343"/>
    </source>
</evidence>
<protein>
    <submittedName>
        <fullName evidence="1">Uncharacterized protein</fullName>
    </submittedName>
</protein>
<proteinExistence type="predicted"/>
<accession>A0ABN2PM73</accession>
<reference evidence="1 2" key="1">
    <citation type="journal article" date="2019" name="Int. J. Syst. Evol. Microbiol.">
        <title>The Global Catalogue of Microorganisms (GCM) 10K type strain sequencing project: providing services to taxonomists for standard genome sequencing and annotation.</title>
        <authorList>
            <consortium name="The Broad Institute Genomics Platform"/>
            <consortium name="The Broad Institute Genome Sequencing Center for Infectious Disease"/>
            <person name="Wu L."/>
            <person name="Ma J."/>
        </authorList>
    </citation>
    <scope>NUCLEOTIDE SEQUENCE [LARGE SCALE GENOMIC DNA]</scope>
    <source>
        <strain evidence="1 2">JCM 14900</strain>
    </source>
</reference>